<dbReference type="PANTHER" id="PTHR31374">
    <property type="entry name" value="AUXIN-INDUCED PROTEIN-LIKE-RELATED"/>
    <property type="match status" value="1"/>
</dbReference>
<dbReference type="Proteomes" id="UP001177003">
    <property type="component" value="Chromosome 4"/>
</dbReference>
<gene>
    <name evidence="2" type="ORF">LSALG_LOCUS20330</name>
</gene>
<dbReference type="InterPro" id="IPR003676">
    <property type="entry name" value="SAUR_fam"/>
</dbReference>
<dbReference type="GO" id="GO:0009733">
    <property type="term" value="P:response to auxin"/>
    <property type="evidence" value="ECO:0007669"/>
    <property type="project" value="InterPro"/>
</dbReference>
<evidence type="ECO:0000256" key="1">
    <source>
        <dbReference type="ARBA" id="ARBA00006974"/>
    </source>
</evidence>
<evidence type="ECO:0000313" key="3">
    <source>
        <dbReference type="Proteomes" id="UP001177003"/>
    </source>
</evidence>
<dbReference type="EMBL" id="OX465080">
    <property type="protein sequence ID" value="CAI9280591.1"/>
    <property type="molecule type" value="Genomic_DNA"/>
</dbReference>
<accession>A0AA35YUY4</accession>
<comment type="similarity">
    <text evidence="1">Belongs to the ARG7 family.</text>
</comment>
<evidence type="ECO:0008006" key="4">
    <source>
        <dbReference type="Google" id="ProtNLM"/>
    </source>
</evidence>
<dbReference type="Pfam" id="PF02519">
    <property type="entry name" value="Auxin_inducible"/>
    <property type="match status" value="1"/>
</dbReference>
<organism evidence="2 3">
    <name type="scientific">Lactuca saligna</name>
    <name type="common">Willowleaf lettuce</name>
    <dbReference type="NCBI Taxonomy" id="75948"/>
    <lineage>
        <taxon>Eukaryota</taxon>
        <taxon>Viridiplantae</taxon>
        <taxon>Streptophyta</taxon>
        <taxon>Embryophyta</taxon>
        <taxon>Tracheophyta</taxon>
        <taxon>Spermatophyta</taxon>
        <taxon>Magnoliopsida</taxon>
        <taxon>eudicotyledons</taxon>
        <taxon>Gunneridae</taxon>
        <taxon>Pentapetalae</taxon>
        <taxon>asterids</taxon>
        <taxon>campanulids</taxon>
        <taxon>Asterales</taxon>
        <taxon>Asteraceae</taxon>
        <taxon>Cichorioideae</taxon>
        <taxon>Cichorieae</taxon>
        <taxon>Lactucinae</taxon>
        <taxon>Lactuca</taxon>
    </lineage>
</organism>
<dbReference type="AlphaFoldDB" id="A0AA35YUY4"/>
<evidence type="ECO:0000313" key="2">
    <source>
        <dbReference type="EMBL" id="CAI9280591.1"/>
    </source>
</evidence>
<keyword evidence="3" id="KW-1185">Reference proteome</keyword>
<dbReference type="PANTHER" id="PTHR31374:SF399">
    <property type="entry name" value="AUXIN-RESPONSIVE PROTEIN SAUR71-LIKE"/>
    <property type="match status" value="1"/>
</dbReference>
<protein>
    <recommendedName>
        <fullName evidence="4">Auxin-responsive protein</fullName>
    </recommendedName>
</protein>
<name>A0AA35YUY4_LACSI</name>
<sequence length="192" mass="21345">MSTASFMFNTAIKIQPGTSIYEVMETIKGNTGKNNFLVKTWKRCRSFSHIHSSKGSVSRLPKSRSWSGKETMKKKIAPGGFFPVCVGPDKQRFAVKTKYASHPLFAMLLEDAEKEYGYHCDGPISLSCDVDLFYKVLAEMEAKDVQPLGRSYAFGSCSPFNPSRRLGSNGAAQMAKLGYGYYGPLNLQARLR</sequence>
<proteinExistence type="inferred from homology"/>
<reference evidence="2" key="1">
    <citation type="submission" date="2023-04" db="EMBL/GenBank/DDBJ databases">
        <authorList>
            <person name="Vijverberg K."/>
            <person name="Xiong W."/>
            <person name="Schranz E."/>
        </authorList>
    </citation>
    <scope>NUCLEOTIDE SEQUENCE</scope>
</reference>